<evidence type="ECO:0000256" key="1">
    <source>
        <dbReference type="SAM" id="SignalP"/>
    </source>
</evidence>
<reference evidence="3" key="1">
    <citation type="submission" date="2021-04" db="EMBL/GenBank/DDBJ databases">
        <authorList>
            <person name="Pira H."/>
            <person name="Risdian C."/>
            <person name="Wink J."/>
        </authorList>
    </citation>
    <scope>NUCLEOTIDE SEQUENCE</scope>
    <source>
        <strain evidence="3">WHY3</strain>
    </source>
</reference>
<feature type="domain" description="PKD" evidence="2">
    <location>
        <begin position="52"/>
        <end position="113"/>
    </location>
</feature>
<dbReference type="Proteomes" id="UP001138894">
    <property type="component" value="Unassembled WGS sequence"/>
</dbReference>
<feature type="chain" id="PRO_5040961923" evidence="1">
    <location>
        <begin position="23"/>
        <end position="275"/>
    </location>
</feature>
<keyword evidence="1" id="KW-0732">Signal</keyword>
<name>A0A9X1F8P4_9FLAO</name>
<evidence type="ECO:0000313" key="4">
    <source>
        <dbReference type="Proteomes" id="UP001138894"/>
    </source>
</evidence>
<dbReference type="PROSITE" id="PS51257">
    <property type="entry name" value="PROKAR_LIPOPROTEIN"/>
    <property type="match status" value="1"/>
</dbReference>
<dbReference type="EMBL" id="JAGSPD010000006">
    <property type="protein sequence ID" value="MBV7269397.1"/>
    <property type="molecule type" value="Genomic_DNA"/>
</dbReference>
<dbReference type="PROSITE" id="PS50093">
    <property type="entry name" value="PKD"/>
    <property type="match status" value="1"/>
</dbReference>
<keyword evidence="4" id="KW-1185">Reference proteome</keyword>
<feature type="signal peptide" evidence="1">
    <location>
        <begin position="1"/>
        <end position="22"/>
    </location>
</feature>
<protein>
    <submittedName>
        <fullName evidence="3">PKD domain-containing protein</fullName>
    </submittedName>
</protein>
<sequence>MKLLKYKITLLSIIILSCSIISCEDSDSGVSLIGLESRFLSDVQFSTITFTNASNDATSYLWDFGNGDTDVIANPTVTFDNGTYTVTLTAFDDNGNSDTFSETFTINCETSENIDPANGNLNWTFFTISDDTTFDAFGNTAGFIVENPVVDAVNPSCKVQRFEKTTGCFTFAGLGVALDTPLDFSLPETGKTFTIKVLAETQLTDVTLRLEFMPFPNTEPSQDRVASITQLGEWQELTFDFTDVATGTFQSMIIYFERNAPCDGDIYYFDDIIQQ</sequence>
<gene>
    <name evidence="3" type="ORF">KCG49_09375</name>
</gene>
<evidence type="ECO:0000259" key="2">
    <source>
        <dbReference type="PROSITE" id="PS50093"/>
    </source>
</evidence>
<organism evidence="3 4">
    <name type="scientific">Winogradskyella luteola</name>
    <dbReference type="NCBI Taxonomy" id="2828330"/>
    <lineage>
        <taxon>Bacteria</taxon>
        <taxon>Pseudomonadati</taxon>
        <taxon>Bacteroidota</taxon>
        <taxon>Flavobacteriia</taxon>
        <taxon>Flavobacteriales</taxon>
        <taxon>Flavobacteriaceae</taxon>
        <taxon>Winogradskyella</taxon>
    </lineage>
</organism>
<dbReference type="Pfam" id="PF18911">
    <property type="entry name" value="PKD_4"/>
    <property type="match status" value="1"/>
</dbReference>
<proteinExistence type="predicted"/>
<dbReference type="InterPro" id="IPR000601">
    <property type="entry name" value="PKD_dom"/>
</dbReference>
<evidence type="ECO:0000313" key="3">
    <source>
        <dbReference type="EMBL" id="MBV7269397.1"/>
    </source>
</evidence>
<accession>A0A9X1F8P4</accession>
<dbReference type="InterPro" id="IPR022409">
    <property type="entry name" value="PKD/Chitinase_dom"/>
</dbReference>
<dbReference type="AlphaFoldDB" id="A0A9X1F8P4"/>
<dbReference type="RefSeq" id="WP_218546093.1">
    <property type="nucleotide sequence ID" value="NZ_JAGSPD010000006.1"/>
</dbReference>
<comment type="caution">
    <text evidence="3">The sequence shown here is derived from an EMBL/GenBank/DDBJ whole genome shotgun (WGS) entry which is preliminary data.</text>
</comment>
<dbReference type="SMART" id="SM00089">
    <property type="entry name" value="PKD"/>
    <property type="match status" value="1"/>
</dbReference>
<dbReference type="CDD" id="cd00146">
    <property type="entry name" value="PKD"/>
    <property type="match status" value="1"/>
</dbReference>